<dbReference type="HOGENOM" id="CLU_1687223_0_0_1"/>
<dbReference type="Proteomes" id="UP000000724">
    <property type="component" value="Contig Pc00c09"/>
</dbReference>
<reference evidence="1 2" key="1">
    <citation type="journal article" date="2008" name="Nat. Biotechnol.">
        <title>Genome sequencing and analysis of the filamentous fungus Penicillium chrysogenum.</title>
        <authorList>
            <person name="van den Berg M.A."/>
            <person name="Albang R."/>
            <person name="Albermann K."/>
            <person name="Badger J.H."/>
            <person name="Daran J.-M."/>
            <person name="Driessen A.J.M."/>
            <person name="Garcia-Estrada C."/>
            <person name="Fedorova N.D."/>
            <person name="Harris D.M."/>
            <person name="Heijne W.H.M."/>
            <person name="Joardar V.S."/>
            <person name="Kiel J.A.K.W."/>
            <person name="Kovalchuk A."/>
            <person name="Martin J.F."/>
            <person name="Nierman W.C."/>
            <person name="Nijland J.G."/>
            <person name="Pronk J.T."/>
            <person name="Roubos J.A."/>
            <person name="van der Klei I.J."/>
            <person name="van Peij N.N.M.E."/>
            <person name="Veenhuis M."/>
            <person name="von Doehren H."/>
            <person name="Wagner C."/>
            <person name="Wortman J.R."/>
            <person name="Bovenberg R.A.L."/>
        </authorList>
    </citation>
    <scope>NUCLEOTIDE SEQUENCE [LARGE SCALE GENOMIC DNA]</scope>
    <source>
        <strain evidence="2">ATCC 28089 / DSM 1075 / NRRL 1951 / Wisconsin 54-1255</strain>
    </source>
</reference>
<dbReference type="AlphaFoldDB" id="B6GWK7"/>
<protein>
    <submittedName>
        <fullName evidence="1">Uncharacterized protein</fullName>
    </submittedName>
</protein>
<accession>B6GWK7</accession>
<evidence type="ECO:0000313" key="2">
    <source>
        <dbReference type="Proteomes" id="UP000000724"/>
    </source>
</evidence>
<sequence length="156" mass="18490">MIRMRLSQPCKIRPRDAERLYFKPKVSKPRGRRRRRHGDCGPSFSPIFHLRVNPRGLSEVATREMRRSVLLRLHLNRREHDRALLRDLDCRQSTRTDPTTQTIQQVLRTRTIAELYDDFRRMTVEPIDIRGATDRVLERNRHTADRPILANIGAVF</sequence>
<evidence type="ECO:0000313" key="1">
    <source>
        <dbReference type="EMBL" id="CAP79258.1"/>
    </source>
</evidence>
<keyword evidence="2" id="KW-1185">Reference proteome</keyword>
<proteinExistence type="predicted"/>
<organism evidence="1 2">
    <name type="scientific">Penicillium rubens (strain ATCC 28089 / DSM 1075 / NRRL 1951 / Wisconsin 54-1255)</name>
    <name type="common">Penicillium chrysogenum</name>
    <dbReference type="NCBI Taxonomy" id="500485"/>
    <lineage>
        <taxon>Eukaryota</taxon>
        <taxon>Fungi</taxon>
        <taxon>Dikarya</taxon>
        <taxon>Ascomycota</taxon>
        <taxon>Pezizomycotina</taxon>
        <taxon>Eurotiomycetes</taxon>
        <taxon>Eurotiomycetidae</taxon>
        <taxon>Eurotiales</taxon>
        <taxon>Aspergillaceae</taxon>
        <taxon>Penicillium</taxon>
        <taxon>Penicillium chrysogenum species complex</taxon>
    </lineage>
</organism>
<dbReference type="EMBL" id="AM920424">
    <property type="protein sequence ID" value="CAP79258.1"/>
    <property type="molecule type" value="Genomic_DNA"/>
</dbReference>
<gene>
    <name evidence="1" type="ORF">Pc09g00110</name>
    <name evidence="1" type="ORF">PCH_Pc09g00110</name>
</gene>
<dbReference type="VEuPathDB" id="FungiDB:PCH_Pc09g00110"/>
<name>B6GWK7_PENRW</name>